<keyword evidence="10" id="KW-1185">Reference proteome</keyword>
<name>A0A068REQ3_9FUNG</name>
<accession>A0A068REQ3</accession>
<evidence type="ECO:0000256" key="8">
    <source>
        <dbReference type="SAM" id="MobiDB-lite"/>
    </source>
</evidence>
<dbReference type="OrthoDB" id="260807at2759"/>
<evidence type="ECO:0000313" key="9">
    <source>
        <dbReference type="EMBL" id="CDH48454.1"/>
    </source>
</evidence>
<dbReference type="PANTHER" id="PTHR11101:SF80">
    <property type="entry name" value="PHOSPHATE TRANSPORTER"/>
    <property type="match status" value="1"/>
</dbReference>
<sequence>MMQPYDFTWMFGVTMVAAFIDAYGIGANDVANSFATSVSSGSLTLGQACIVACFTEFLGALLLGSGVADTIKDGIIQIENFTETPEMLMMGMMCALVGSFTWVLTATRFGWPVSTTHSIIGAVIGMGIAGYGGESVDWSWDGVIQIIVSWFLSPVLAGVIASIIYMITKYAILRQVDSVKWAFRLVPLYFFVTVFIAVLYICFKAPGAKSSGLLIEHVVGIALGCAGGVTILTYLLLMPWLRRVVIEHEDLRYYHIPIIWCVPKRPMPTEDLERKDSVTTETREALEDDVDNEKSAAATATDADATTSNKKLQDDDDVVETTQPAEQTEDNKWTLQRIKKKVMAVLLHGINQDVRNLNNDRIKKIHAHAQLYEDDTEYMFSYLQVLTAIVASFAHGSNDVSNAVGPLAAVFDIWQTASVNSKSPVPIWVLAYGGAAIDIGLATMGYRLMRSMGNNITYVTPSRGFSAELGASLTVLTASQLGLPVSTTHCITGAITAVGLCNGNWRAVNWKMLAFVMFGWIATLPIAGLVSGLLFAFAAYGPSFVYLR</sequence>
<feature type="transmembrane region" description="Helical" evidence="7">
    <location>
        <begin position="111"/>
        <end position="131"/>
    </location>
</feature>
<comment type="similarity">
    <text evidence="7">Belongs to the inorganic phosphate transporter (PiT) (TC 2.A.20) family.</text>
</comment>
<proteinExistence type="inferred from homology"/>
<feature type="compositionally biased region" description="Low complexity" evidence="8">
    <location>
        <begin position="296"/>
        <end position="307"/>
    </location>
</feature>
<gene>
    <name evidence="9" type="ORF">LCOR_00235.1</name>
</gene>
<comment type="subcellular location">
    <subcellularLocation>
        <location evidence="1 7">Membrane</location>
        <topology evidence="1 7">Multi-pass membrane protein</topology>
    </subcellularLocation>
</comment>
<dbReference type="GO" id="GO:0035435">
    <property type="term" value="P:phosphate ion transmembrane transport"/>
    <property type="evidence" value="ECO:0007669"/>
    <property type="project" value="TreeGrafter"/>
</dbReference>
<reference evidence="9" key="1">
    <citation type="submission" date="2013-08" db="EMBL/GenBank/DDBJ databases">
        <title>Gene expansion shapes genome architecture in the human pathogen Lichtheimia corymbifera: an evolutionary genomics analysis in the ancient terrestrial Mucorales (Mucoromycotina).</title>
        <authorList>
            <person name="Schwartze V.U."/>
            <person name="Winter S."/>
            <person name="Shelest E."/>
            <person name="Marcet-Houben M."/>
            <person name="Horn F."/>
            <person name="Wehner S."/>
            <person name="Hoffmann K."/>
            <person name="Riege K."/>
            <person name="Sammeth M."/>
            <person name="Nowrousian M."/>
            <person name="Valiante V."/>
            <person name="Linde J."/>
            <person name="Jacobsen I.D."/>
            <person name="Marz M."/>
            <person name="Brakhage A.A."/>
            <person name="Gabaldon T."/>
            <person name="Bocker S."/>
            <person name="Voigt K."/>
        </authorList>
    </citation>
    <scope>NUCLEOTIDE SEQUENCE [LARGE SCALE GENOMIC DNA]</scope>
    <source>
        <strain evidence="9">FSU 9682</strain>
    </source>
</reference>
<evidence type="ECO:0000256" key="2">
    <source>
        <dbReference type="ARBA" id="ARBA00022448"/>
    </source>
</evidence>
<dbReference type="VEuPathDB" id="FungiDB:LCOR_00235.1"/>
<feature type="transmembrane region" description="Helical" evidence="7">
    <location>
        <begin position="425"/>
        <end position="446"/>
    </location>
</feature>
<feature type="transmembrane region" description="Helical" evidence="7">
    <location>
        <begin position="87"/>
        <end position="105"/>
    </location>
</feature>
<feature type="transmembrane region" description="Helical" evidence="7">
    <location>
        <begin position="188"/>
        <end position="206"/>
    </location>
</feature>
<evidence type="ECO:0000256" key="3">
    <source>
        <dbReference type="ARBA" id="ARBA00022592"/>
    </source>
</evidence>
<keyword evidence="2 7" id="KW-0813">Transport</keyword>
<evidence type="ECO:0000256" key="1">
    <source>
        <dbReference type="ARBA" id="ARBA00004141"/>
    </source>
</evidence>
<keyword evidence="6 7" id="KW-0472">Membrane</keyword>
<dbReference type="GO" id="GO:0016020">
    <property type="term" value="C:membrane"/>
    <property type="evidence" value="ECO:0007669"/>
    <property type="project" value="UniProtKB-SubCell"/>
</dbReference>
<dbReference type="AlphaFoldDB" id="A0A068REQ3"/>
<dbReference type="Proteomes" id="UP000027586">
    <property type="component" value="Unassembled WGS sequence"/>
</dbReference>
<feature type="transmembrane region" description="Helical" evidence="7">
    <location>
        <begin position="7"/>
        <end position="25"/>
    </location>
</feature>
<feature type="transmembrane region" description="Helical" evidence="7">
    <location>
        <begin position="218"/>
        <end position="241"/>
    </location>
</feature>
<keyword evidence="4 7" id="KW-0812">Transmembrane</keyword>
<dbReference type="InterPro" id="IPR001204">
    <property type="entry name" value="Phos_transporter"/>
</dbReference>
<keyword evidence="3 7" id="KW-0592">Phosphate transport</keyword>
<evidence type="ECO:0000313" key="10">
    <source>
        <dbReference type="Proteomes" id="UP000027586"/>
    </source>
</evidence>
<evidence type="ECO:0000256" key="6">
    <source>
        <dbReference type="ARBA" id="ARBA00023136"/>
    </source>
</evidence>
<feature type="region of interest" description="Disordered" evidence="8">
    <location>
        <begin position="271"/>
        <end position="330"/>
    </location>
</feature>
<dbReference type="STRING" id="1263082.A0A068REQ3"/>
<evidence type="ECO:0000256" key="5">
    <source>
        <dbReference type="ARBA" id="ARBA00022989"/>
    </source>
</evidence>
<organism evidence="9 10">
    <name type="scientific">Lichtheimia corymbifera JMRC:FSU:9682</name>
    <dbReference type="NCBI Taxonomy" id="1263082"/>
    <lineage>
        <taxon>Eukaryota</taxon>
        <taxon>Fungi</taxon>
        <taxon>Fungi incertae sedis</taxon>
        <taxon>Mucoromycota</taxon>
        <taxon>Mucoromycotina</taxon>
        <taxon>Mucoromycetes</taxon>
        <taxon>Mucorales</taxon>
        <taxon>Lichtheimiaceae</taxon>
        <taxon>Lichtheimia</taxon>
    </lineage>
</organism>
<feature type="compositionally biased region" description="Basic and acidic residues" evidence="8">
    <location>
        <begin position="271"/>
        <end position="285"/>
    </location>
</feature>
<feature type="transmembrane region" description="Helical" evidence="7">
    <location>
        <begin position="513"/>
        <end position="540"/>
    </location>
</feature>
<evidence type="ECO:0000256" key="7">
    <source>
        <dbReference type="RuleBase" id="RU363058"/>
    </source>
</evidence>
<feature type="transmembrane region" description="Helical" evidence="7">
    <location>
        <begin position="45"/>
        <end position="67"/>
    </location>
</feature>
<dbReference type="PANTHER" id="PTHR11101">
    <property type="entry name" value="PHOSPHATE TRANSPORTER"/>
    <property type="match status" value="1"/>
</dbReference>
<evidence type="ECO:0000256" key="4">
    <source>
        <dbReference type="ARBA" id="ARBA00022692"/>
    </source>
</evidence>
<comment type="function">
    <text evidence="7">Sodium-phosphate symporter.</text>
</comment>
<dbReference type="Pfam" id="PF01384">
    <property type="entry name" value="PHO4"/>
    <property type="match status" value="1"/>
</dbReference>
<dbReference type="EMBL" id="CBTN010000001">
    <property type="protein sequence ID" value="CDH48454.1"/>
    <property type="molecule type" value="Genomic_DNA"/>
</dbReference>
<dbReference type="GO" id="GO:0005315">
    <property type="term" value="F:phosphate transmembrane transporter activity"/>
    <property type="evidence" value="ECO:0007669"/>
    <property type="project" value="InterPro"/>
</dbReference>
<protein>
    <recommendedName>
        <fullName evidence="7">Phosphate transporter</fullName>
    </recommendedName>
</protein>
<comment type="caution">
    <text evidence="9">The sequence shown here is derived from an EMBL/GenBank/DDBJ whole genome shotgun (WGS) entry which is preliminary data.</text>
</comment>
<keyword evidence="5 7" id="KW-1133">Transmembrane helix</keyword>
<feature type="transmembrane region" description="Helical" evidence="7">
    <location>
        <begin position="143"/>
        <end position="168"/>
    </location>
</feature>